<dbReference type="AlphaFoldDB" id="A0A2P6NZI4"/>
<sequence length="95" mass="11027">MEDTDLDVDRVRPTWIDTTTPTSHDISFEMNNESPDRRQQQSEGETTWMDFIINSLPLSHTYWDTEETSFVERRASLRSSSGIIQSPILNQSANY</sequence>
<protein>
    <submittedName>
        <fullName evidence="2">Uncharacterized protein</fullName>
    </submittedName>
</protein>
<reference evidence="2 3" key="1">
    <citation type="journal article" date="2018" name="Genome Biol. Evol.">
        <title>Multiple Roots of Fruiting Body Formation in Amoebozoa.</title>
        <authorList>
            <person name="Hillmann F."/>
            <person name="Forbes G."/>
            <person name="Novohradska S."/>
            <person name="Ferling I."/>
            <person name="Riege K."/>
            <person name="Groth M."/>
            <person name="Westermann M."/>
            <person name="Marz M."/>
            <person name="Spaller T."/>
            <person name="Winckler T."/>
            <person name="Schaap P."/>
            <person name="Glockner G."/>
        </authorList>
    </citation>
    <scope>NUCLEOTIDE SEQUENCE [LARGE SCALE GENOMIC DNA]</scope>
    <source>
        <strain evidence="2 3">Jena</strain>
    </source>
</reference>
<keyword evidence="3" id="KW-1185">Reference proteome</keyword>
<evidence type="ECO:0000313" key="3">
    <source>
        <dbReference type="Proteomes" id="UP000241769"/>
    </source>
</evidence>
<comment type="caution">
    <text evidence="2">The sequence shown here is derived from an EMBL/GenBank/DDBJ whole genome shotgun (WGS) entry which is preliminary data.</text>
</comment>
<gene>
    <name evidence="2" type="ORF">PROFUN_01248</name>
</gene>
<organism evidence="2 3">
    <name type="scientific">Planoprotostelium fungivorum</name>
    <dbReference type="NCBI Taxonomy" id="1890364"/>
    <lineage>
        <taxon>Eukaryota</taxon>
        <taxon>Amoebozoa</taxon>
        <taxon>Evosea</taxon>
        <taxon>Variosea</taxon>
        <taxon>Cavosteliida</taxon>
        <taxon>Cavosteliaceae</taxon>
        <taxon>Planoprotostelium</taxon>
    </lineage>
</organism>
<name>A0A2P6NZI4_9EUKA</name>
<accession>A0A2P6NZI4</accession>
<dbReference type="EMBL" id="MDYQ01000003">
    <property type="protein sequence ID" value="PRP89385.1"/>
    <property type="molecule type" value="Genomic_DNA"/>
</dbReference>
<dbReference type="Proteomes" id="UP000241769">
    <property type="component" value="Unassembled WGS sequence"/>
</dbReference>
<feature type="region of interest" description="Disordered" evidence="1">
    <location>
        <begin position="17"/>
        <end position="43"/>
    </location>
</feature>
<evidence type="ECO:0000256" key="1">
    <source>
        <dbReference type="SAM" id="MobiDB-lite"/>
    </source>
</evidence>
<feature type="compositionally biased region" description="Polar residues" evidence="1">
    <location>
        <begin position="17"/>
        <end position="33"/>
    </location>
</feature>
<evidence type="ECO:0000313" key="2">
    <source>
        <dbReference type="EMBL" id="PRP89385.1"/>
    </source>
</evidence>
<proteinExistence type="predicted"/>
<dbReference type="InParanoid" id="A0A2P6NZI4"/>